<proteinExistence type="predicted"/>
<dbReference type="SUPFAM" id="SSF53474">
    <property type="entry name" value="alpha/beta-Hydrolases"/>
    <property type="match status" value="1"/>
</dbReference>
<evidence type="ECO:0008006" key="3">
    <source>
        <dbReference type="Google" id="ProtNLM"/>
    </source>
</evidence>
<evidence type="ECO:0000313" key="1">
    <source>
        <dbReference type="EMBL" id="WBP91266.1"/>
    </source>
</evidence>
<organism evidence="1 2">
    <name type="scientific">Kitasatospora cathayae</name>
    <dbReference type="NCBI Taxonomy" id="3004092"/>
    <lineage>
        <taxon>Bacteria</taxon>
        <taxon>Bacillati</taxon>
        <taxon>Actinomycetota</taxon>
        <taxon>Actinomycetes</taxon>
        <taxon>Kitasatosporales</taxon>
        <taxon>Streptomycetaceae</taxon>
        <taxon>Kitasatospora</taxon>
    </lineage>
</organism>
<gene>
    <name evidence="1" type="ORF">O1G21_38900</name>
</gene>
<dbReference type="RefSeq" id="WP_270150514.1">
    <property type="nucleotide sequence ID" value="NZ_CP115450.1"/>
</dbReference>
<keyword evidence="2" id="KW-1185">Reference proteome</keyword>
<reference evidence="2" key="1">
    <citation type="submission" date="2022-12" db="EMBL/GenBank/DDBJ databases">
        <authorList>
            <person name="Mo P."/>
        </authorList>
    </citation>
    <scope>NUCLEOTIDE SEQUENCE [LARGE SCALE GENOMIC DNA]</scope>
    <source>
        <strain evidence="2">HUAS 3-15</strain>
    </source>
</reference>
<dbReference type="InterPro" id="IPR029058">
    <property type="entry name" value="AB_hydrolase_fold"/>
</dbReference>
<name>A0ABY7QGK1_9ACTN</name>
<dbReference type="Proteomes" id="UP001212821">
    <property type="component" value="Chromosome"/>
</dbReference>
<evidence type="ECO:0000313" key="2">
    <source>
        <dbReference type="Proteomes" id="UP001212821"/>
    </source>
</evidence>
<dbReference type="EMBL" id="CP115450">
    <property type="protein sequence ID" value="WBP91266.1"/>
    <property type="molecule type" value="Genomic_DNA"/>
</dbReference>
<sequence>MLTQRVIPAELLVLPNEGHEFRNTRNRVLFRGTAAAWIERHLAD</sequence>
<protein>
    <recommendedName>
        <fullName evidence="3">Peptidase S9 prolyl oligopeptidase catalytic domain-containing protein</fullName>
    </recommendedName>
</protein>
<accession>A0ABY7QGK1</accession>